<evidence type="ECO:0000259" key="8">
    <source>
        <dbReference type="PROSITE" id="PS50826"/>
    </source>
</evidence>
<dbReference type="Pfam" id="PF02759">
    <property type="entry name" value="RUN"/>
    <property type="match status" value="1"/>
</dbReference>
<dbReference type="CDD" id="cd15721">
    <property type="entry name" value="FYVE_RUFY1_like"/>
    <property type="match status" value="1"/>
</dbReference>
<evidence type="ECO:0008006" key="11">
    <source>
        <dbReference type="Google" id="ProtNLM"/>
    </source>
</evidence>
<dbReference type="PANTHER" id="PTHR45956:SF6">
    <property type="entry name" value="RUN DOMAIN-CONTAINING PROTEIN"/>
    <property type="match status" value="1"/>
</dbReference>
<dbReference type="EMBL" id="JALJAT010000001">
    <property type="protein sequence ID" value="KAK4476233.1"/>
    <property type="molecule type" value="Genomic_DNA"/>
</dbReference>
<evidence type="ECO:0000256" key="4">
    <source>
        <dbReference type="ARBA" id="ARBA00023054"/>
    </source>
</evidence>
<evidence type="ECO:0000313" key="9">
    <source>
        <dbReference type="EMBL" id="KAK4476233.1"/>
    </source>
</evidence>
<dbReference type="InterPro" id="IPR047335">
    <property type="entry name" value="RUFY1-3"/>
</dbReference>
<keyword evidence="2 5" id="KW-0863">Zinc-finger</keyword>
<organism evidence="9 10">
    <name type="scientific">Schistosoma mekongi</name>
    <name type="common">Parasitic worm</name>
    <dbReference type="NCBI Taxonomy" id="38744"/>
    <lineage>
        <taxon>Eukaryota</taxon>
        <taxon>Metazoa</taxon>
        <taxon>Spiralia</taxon>
        <taxon>Lophotrochozoa</taxon>
        <taxon>Platyhelminthes</taxon>
        <taxon>Trematoda</taxon>
        <taxon>Digenea</taxon>
        <taxon>Strigeidida</taxon>
        <taxon>Schistosomatoidea</taxon>
        <taxon>Schistosomatidae</taxon>
        <taxon>Schistosoma</taxon>
    </lineage>
</organism>
<dbReference type="SUPFAM" id="SSF140741">
    <property type="entry name" value="RUN domain-like"/>
    <property type="match status" value="2"/>
</dbReference>
<dbReference type="PANTHER" id="PTHR45956">
    <property type="entry name" value="RUN AND FYVE DOMAIN-CONTAINING PROTEIN 2-LIKE PROTEIN"/>
    <property type="match status" value="1"/>
</dbReference>
<accession>A0AAE1ZM39</accession>
<dbReference type="Pfam" id="PF01363">
    <property type="entry name" value="FYVE"/>
    <property type="match status" value="1"/>
</dbReference>
<dbReference type="Gene3D" id="3.30.40.10">
    <property type="entry name" value="Zinc/RING finger domain, C3HC4 (zinc finger)"/>
    <property type="match status" value="1"/>
</dbReference>
<reference evidence="9" key="1">
    <citation type="submission" date="2022-04" db="EMBL/GenBank/DDBJ databases">
        <authorList>
            <person name="Xu L."/>
            <person name="Lv Z."/>
        </authorList>
    </citation>
    <scope>NUCLEOTIDE SEQUENCE</scope>
    <source>
        <strain evidence="9">LV_2022a</strain>
    </source>
</reference>
<keyword evidence="10" id="KW-1185">Reference proteome</keyword>
<dbReference type="SUPFAM" id="SSF57903">
    <property type="entry name" value="FYVE/PHD zinc finger"/>
    <property type="match status" value="1"/>
</dbReference>
<dbReference type="InterPro" id="IPR037213">
    <property type="entry name" value="Run_dom_sf"/>
</dbReference>
<sequence>MEIERSNLLSILKLVVRDLMEPAFGQQQASIDESIFWDNSGTVFNEDVPNIVWRLLSVIEHCLCHGLRREYTVPDPVNNSSDGTVANELIRNTTTIIRKARDHVVSTANIFAKHSSHPNPWPVLLEIEKLSSTTDPISNTVATISEIRTGLGRSRVWLRHALMRKQLGEFFQIMIDYISDSSSSGSLHDSSDDHDSNPVIHVTQNPSIFGVFYHPGALLLNSEGVVLTGLLATLKCIDFCFILKDNLSYMDKPLHVIPYHIYLQTNLDRLGKLHSKASLFPPSDSSSSIDQKNFLEDLCNILKKRIDRVCSVNHKLNNEFASLSKQMESMKLENRSLHITVAELKKDQIGLDTMHSKNIETISRMHKIESELMHCQNAQKESSELVESLRSHLNESNKRCKQLARCLSDSESSVEQKRTIIKQLEVKSQGMTSIIEQMKERLANLSNEKVSHERDLYKLREQLSNANIKLIEQSKVIENQTSQIETLKAELNRQTIQLNDMKITSDELALHKSKVEELDKQLKVSRKRCEEQERSLYEMAVVVNSSKLEAESLRESHSAFSDAKWANDSENPNCFLCQCSFSVSRRRHHCRNCGLIFCHECSSRKMTLPSSAKPVRICDTCHALLLQRYSAK</sequence>
<dbReference type="InterPro" id="IPR013083">
    <property type="entry name" value="Znf_RING/FYVE/PHD"/>
</dbReference>
<evidence type="ECO:0000256" key="1">
    <source>
        <dbReference type="ARBA" id="ARBA00022723"/>
    </source>
</evidence>
<protein>
    <recommendedName>
        <fullName evidence="11">RUN and FYVE domain-containing protein 1</fullName>
    </recommendedName>
</protein>
<dbReference type="Gene3D" id="1.20.58.900">
    <property type="match status" value="1"/>
</dbReference>
<feature type="coiled-coil region" evidence="6">
    <location>
        <begin position="313"/>
        <end position="347"/>
    </location>
</feature>
<proteinExistence type="predicted"/>
<evidence type="ECO:0000256" key="6">
    <source>
        <dbReference type="SAM" id="Coils"/>
    </source>
</evidence>
<dbReference type="PROSITE" id="PS50178">
    <property type="entry name" value="ZF_FYVE"/>
    <property type="match status" value="1"/>
</dbReference>
<dbReference type="PROSITE" id="PS50826">
    <property type="entry name" value="RUN"/>
    <property type="match status" value="1"/>
</dbReference>
<feature type="domain" description="FYVE-type" evidence="7">
    <location>
        <begin position="568"/>
        <end position="626"/>
    </location>
</feature>
<evidence type="ECO:0000256" key="3">
    <source>
        <dbReference type="ARBA" id="ARBA00022833"/>
    </source>
</evidence>
<dbReference type="InterPro" id="IPR000306">
    <property type="entry name" value="Znf_FYVE"/>
</dbReference>
<evidence type="ECO:0000313" key="10">
    <source>
        <dbReference type="Proteomes" id="UP001292079"/>
    </source>
</evidence>
<feature type="domain" description="RUN" evidence="8">
    <location>
        <begin position="46"/>
        <end position="246"/>
    </location>
</feature>
<gene>
    <name evidence="9" type="ORF">MN116_001441</name>
</gene>
<dbReference type="GO" id="GO:0005737">
    <property type="term" value="C:cytoplasm"/>
    <property type="evidence" value="ECO:0007669"/>
    <property type="project" value="TreeGrafter"/>
</dbReference>
<evidence type="ECO:0000256" key="2">
    <source>
        <dbReference type="ARBA" id="ARBA00022771"/>
    </source>
</evidence>
<dbReference type="AlphaFoldDB" id="A0AAE1ZM39"/>
<reference evidence="9" key="2">
    <citation type="journal article" date="2023" name="Infect Dis Poverty">
        <title>Chromosome-scale genome of the human blood fluke Schistosoma mekongi and its implications for public health.</title>
        <authorList>
            <person name="Zhou M."/>
            <person name="Xu L."/>
            <person name="Xu D."/>
            <person name="Chen W."/>
            <person name="Khan J."/>
            <person name="Hu Y."/>
            <person name="Huang H."/>
            <person name="Wei H."/>
            <person name="Zhang Y."/>
            <person name="Chusongsang P."/>
            <person name="Tanasarnprasert K."/>
            <person name="Hu X."/>
            <person name="Limpanont Y."/>
            <person name="Lv Z."/>
        </authorList>
    </citation>
    <scope>NUCLEOTIDE SEQUENCE</scope>
    <source>
        <strain evidence="9">LV_2022a</strain>
    </source>
</reference>
<name>A0AAE1ZM39_SCHME</name>
<dbReference type="Proteomes" id="UP001292079">
    <property type="component" value="Unassembled WGS sequence"/>
</dbReference>
<evidence type="ECO:0000256" key="5">
    <source>
        <dbReference type="PROSITE-ProRule" id="PRU00091"/>
    </source>
</evidence>
<dbReference type="InterPro" id="IPR017455">
    <property type="entry name" value="Znf_FYVE-rel"/>
</dbReference>
<keyword evidence="1" id="KW-0479">Metal-binding</keyword>
<comment type="caution">
    <text evidence="9">The sequence shown here is derived from an EMBL/GenBank/DDBJ whole genome shotgun (WGS) entry which is preliminary data.</text>
</comment>
<dbReference type="GO" id="GO:0008270">
    <property type="term" value="F:zinc ion binding"/>
    <property type="evidence" value="ECO:0007669"/>
    <property type="project" value="UniProtKB-KW"/>
</dbReference>
<keyword evidence="3" id="KW-0862">Zinc</keyword>
<dbReference type="InterPro" id="IPR011011">
    <property type="entry name" value="Znf_FYVE_PHD"/>
</dbReference>
<keyword evidence="4 6" id="KW-0175">Coiled coil</keyword>
<dbReference type="InterPro" id="IPR004012">
    <property type="entry name" value="Run_dom"/>
</dbReference>
<dbReference type="SMART" id="SM00064">
    <property type="entry name" value="FYVE"/>
    <property type="match status" value="1"/>
</dbReference>
<feature type="coiled-coil region" evidence="6">
    <location>
        <begin position="421"/>
        <end position="535"/>
    </location>
</feature>
<evidence type="ECO:0000259" key="7">
    <source>
        <dbReference type="PROSITE" id="PS50178"/>
    </source>
</evidence>